<gene>
    <name evidence="2" type="ORF">TIFTF001_054328</name>
</gene>
<dbReference type="InterPro" id="IPR006652">
    <property type="entry name" value="Kelch_1"/>
</dbReference>
<dbReference type="GO" id="GO:2000762">
    <property type="term" value="P:regulation of phenylpropanoid metabolic process"/>
    <property type="evidence" value="ECO:0007669"/>
    <property type="project" value="InterPro"/>
</dbReference>
<dbReference type="InterPro" id="IPR001810">
    <property type="entry name" value="F-box_dom"/>
</dbReference>
<dbReference type="SUPFAM" id="SSF117281">
    <property type="entry name" value="Kelch motif"/>
    <property type="match status" value="1"/>
</dbReference>
<accession>A0AA88EEY1</accession>
<dbReference type="Gene3D" id="2.120.10.80">
    <property type="entry name" value="Kelch-type beta propeller"/>
    <property type="match status" value="1"/>
</dbReference>
<keyword evidence="3" id="KW-1185">Reference proteome</keyword>
<dbReference type="SUPFAM" id="SSF81383">
    <property type="entry name" value="F-box domain"/>
    <property type="match status" value="1"/>
</dbReference>
<dbReference type="PROSITE" id="PS50181">
    <property type="entry name" value="FBOX"/>
    <property type="match status" value="1"/>
</dbReference>
<proteinExistence type="predicted"/>
<evidence type="ECO:0000313" key="3">
    <source>
        <dbReference type="Proteomes" id="UP001187192"/>
    </source>
</evidence>
<dbReference type="GO" id="GO:0080037">
    <property type="term" value="P:negative regulation of cytokinin-activated signaling pathway"/>
    <property type="evidence" value="ECO:0007669"/>
    <property type="project" value="InterPro"/>
</dbReference>
<feature type="domain" description="F-box" evidence="1">
    <location>
        <begin position="1"/>
        <end position="49"/>
    </location>
</feature>
<protein>
    <recommendedName>
        <fullName evidence="1">F-box domain-containing protein</fullName>
    </recommendedName>
</protein>
<dbReference type="AlphaFoldDB" id="A0AA88EEY1"/>
<dbReference type="InterPro" id="IPR044595">
    <property type="entry name" value="KMD1-4"/>
</dbReference>
<dbReference type="Proteomes" id="UP001187192">
    <property type="component" value="Unassembled WGS sequence"/>
</dbReference>
<reference evidence="2" key="1">
    <citation type="submission" date="2023-07" db="EMBL/GenBank/DDBJ databases">
        <title>draft genome sequence of fig (Ficus carica).</title>
        <authorList>
            <person name="Takahashi T."/>
            <person name="Nishimura K."/>
        </authorList>
    </citation>
    <scope>NUCLEOTIDE SEQUENCE</scope>
</reference>
<evidence type="ECO:0000259" key="1">
    <source>
        <dbReference type="PROSITE" id="PS50181"/>
    </source>
</evidence>
<dbReference type="Pfam" id="PF00646">
    <property type="entry name" value="F-box"/>
    <property type="match status" value="1"/>
</dbReference>
<sequence length="248" mass="27932">MDLISDLPDDITRECLIRVTHEQFAAVAAVCKRWNAEIELPEFLVFRKITGHSQGVIVMVQAQFDPTHKFCLFKRPVVLVCRITRWEPDAGRWSELPPIPGLAGGLLMFCQVAGVGANLVVIGGSDQLTWQASDLVYVYNFLSATWRHGKDMPGCHRSFFACASDSDRMVYVVGGHDDEKNALRSAMAYDVVKNEWFTLPEMERERDECKAVFHSGELHNIGGYSTEMQGRFERSAETFMCRHGGGPR</sequence>
<dbReference type="SMART" id="SM00612">
    <property type="entry name" value="Kelch"/>
    <property type="match status" value="2"/>
</dbReference>
<dbReference type="Pfam" id="PF01344">
    <property type="entry name" value="Kelch_1"/>
    <property type="match status" value="2"/>
</dbReference>
<evidence type="ECO:0000313" key="2">
    <source>
        <dbReference type="EMBL" id="GMN73602.1"/>
    </source>
</evidence>
<dbReference type="InterPro" id="IPR015915">
    <property type="entry name" value="Kelch-typ_b-propeller"/>
</dbReference>
<dbReference type="PANTHER" id="PTHR46407:SF3">
    <property type="entry name" value="OS02G0208700 PROTEIN"/>
    <property type="match status" value="1"/>
</dbReference>
<comment type="caution">
    <text evidence="2">The sequence shown here is derived from an EMBL/GenBank/DDBJ whole genome shotgun (WGS) entry which is preliminary data.</text>
</comment>
<dbReference type="PANTHER" id="PTHR46407">
    <property type="entry name" value="OS02G0208700 PROTEIN"/>
    <property type="match status" value="1"/>
</dbReference>
<name>A0AA88EEY1_FICCA</name>
<organism evidence="2 3">
    <name type="scientific">Ficus carica</name>
    <name type="common">Common fig</name>
    <dbReference type="NCBI Taxonomy" id="3494"/>
    <lineage>
        <taxon>Eukaryota</taxon>
        <taxon>Viridiplantae</taxon>
        <taxon>Streptophyta</taxon>
        <taxon>Embryophyta</taxon>
        <taxon>Tracheophyta</taxon>
        <taxon>Spermatophyta</taxon>
        <taxon>Magnoliopsida</taxon>
        <taxon>eudicotyledons</taxon>
        <taxon>Gunneridae</taxon>
        <taxon>Pentapetalae</taxon>
        <taxon>rosids</taxon>
        <taxon>fabids</taxon>
        <taxon>Rosales</taxon>
        <taxon>Moraceae</taxon>
        <taxon>Ficeae</taxon>
        <taxon>Ficus</taxon>
    </lineage>
</organism>
<dbReference type="EMBL" id="BTGU01014415">
    <property type="protein sequence ID" value="GMN73602.1"/>
    <property type="molecule type" value="Genomic_DNA"/>
</dbReference>
<dbReference type="InterPro" id="IPR036047">
    <property type="entry name" value="F-box-like_dom_sf"/>
</dbReference>